<keyword evidence="1" id="KW-0472">Membrane</keyword>
<name>A0A6M3JDL8_9ZZZZ</name>
<dbReference type="AlphaFoldDB" id="A0A6M3JDL8"/>
<reference evidence="2" key="1">
    <citation type="submission" date="2020-03" db="EMBL/GenBank/DDBJ databases">
        <title>The deep terrestrial virosphere.</title>
        <authorList>
            <person name="Holmfeldt K."/>
            <person name="Nilsson E."/>
            <person name="Simone D."/>
            <person name="Lopez-Fernandez M."/>
            <person name="Wu X."/>
            <person name="de Brujin I."/>
            <person name="Lundin D."/>
            <person name="Andersson A."/>
            <person name="Bertilsson S."/>
            <person name="Dopson M."/>
        </authorList>
    </citation>
    <scope>NUCLEOTIDE SEQUENCE</scope>
    <source>
        <strain evidence="2">MM415B00313</strain>
    </source>
</reference>
<evidence type="ECO:0000256" key="1">
    <source>
        <dbReference type="SAM" id="Phobius"/>
    </source>
</evidence>
<dbReference type="EMBL" id="MT141564">
    <property type="protein sequence ID" value="QJA66987.1"/>
    <property type="molecule type" value="Genomic_DNA"/>
</dbReference>
<protein>
    <submittedName>
        <fullName evidence="2">Uncharacterized protein</fullName>
    </submittedName>
</protein>
<feature type="transmembrane region" description="Helical" evidence="1">
    <location>
        <begin position="34"/>
        <end position="55"/>
    </location>
</feature>
<keyword evidence="1" id="KW-1133">Transmembrane helix</keyword>
<organism evidence="2">
    <name type="scientific">viral metagenome</name>
    <dbReference type="NCBI Taxonomy" id="1070528"/>
    <lineage>
        <taxon>unclassified sequences</taxon>
        <taxon>metagenomes</taxon>
        <taxon>organismal metagenomes</taxon>
    </lineage>
</organism>
<gene>
    <name evidence="2" type="ORF">MM415B00313_0035</name>
</gene>
<accession>A0A6M3JDL8</accession>
<proteinExistence type="predicted"/>
<keyword evidence="1" id="KW-0812">Transmembrane</keyword>
<feature type="transmembrane region" description="Helical" evidence="1">
    <location>
        <begin position="9"/>
        <end position="28"/>
    </location>
</feature>
<evidence type="ECO:0000313" key="2">
    <source>
        <dbReference type="EMBL" id="QJA66987.1"/>
    </source>
</evidence>
<sequence length="56" mass="6362">MKENNKEHIIVFLASFVLFVAIMMLHGQSVIKSILSSTLMLTASLLWAWGLSWIIK</sequence>